<comment type="caution">
    <text evidence="1">The sequence shown here is derived from an EMBL/GenBank/DDBJ whole genome shotgun (WGS) entry which is preliminary data.</text>
</comment>
<proteinExistence type="predicted"/>
<keyword evidence="2" id="KW-1185">Reference proteome</keyword>
<sequence>MSMDPTHSAAIDHLRQPEEDQGDPFIVAYDEFLVARDYEAALAQECEGVAATMPDSVKRNPRALLGAERVGEQTVAVFANSHEEIDEAMNRMQLAPDLGETTDLTVIQSFRAAAHAAFDLDAILLESARQRFGLDDALGRHRDALEEKLAALDYMLSLTPVTPEGCAWLARFIHAETNAFGPPDILARAAHNLARGLSSMVFGDRFWPKPH</sequence>
<dbReference type="EMBL" id="JBEPSM010000005">
    <property type="protein sequence ID" value="MET4636580.1"/>
    <property type="molecule type" value="Genomic_DNA"/>
</dbReference>
<name>A0ABV2R7E7_9HYPH</name>
<evidence type="ECO:0000313" key="1">
    <source>
        <dbReference type="EMBL" id="MET4636580.1"/>
    </source>
</evidence>
<accession>A0ABV2R7E7</accession>
<dbReference type="Proteomes" id="UP001549321">
    <property type="component" value="Unassembled WGS sequence"/>
</dbReference>
<organism evidence="1 2">
    <name type="scientific">Kaistia defluvii</name>
    <dbReference type="NCBI Taxonomy" id="410841"/>
    <lineage>
        <taxon>Bacteria</taxon>
        <taxon>Pseudomonadati</taxon>
        <taxon>Pseudomonadota</taxon>
        <taxon>Alphaproteobacteria</taxon>
        <taxon>Hyphomicrobiales</taxon>
        <taxon>Kaistiaceae</taxon>
        <taxon>Kaistia</taxon>
    </lineage>
</organism>
<gene>
    <name evidence="1" type="ORF">ABIE08_004543</name>
</gene>
<dbReference type="RefSeq" id="WP_354554273.1">
    <property type="nucleotide sequence ID" value="NZ_JBEPSM010000005.1"/>
</dbReference>
<evidence type="ECO:0000313" key="2">
    <source>
        <dbReference type="Proteomes" id="UP001549321"/>
    </source>
</evidence>
<protein>
    <submittedName>
        <fullName evidence="1">Uncharacterized protein</fullName>
    </submittedName>
</protein>
<reference evidence="1 2" key="1">
    <citation type="submission" date="2024-06" db="EMBL/GenBank/DDBJ databases">
        <title>Sorghum-associated microbial communities from plants grown in Nebraska, USA.</title>
        <authorList>
            <person name="Schachtman D."/>
        </authorList>
    </citation>
    <scope>NUCLEOTIDE SEQUENCE [LARGE SCALE GENOMIC DNA]</scope>
    <source>
        <strain evidence="1 2">3207</strain>
    </source>
</reference>